<accession>A0YHD8</accession>
<dbReference type="InterPro" id="IPR013424">
    <property type="entry name" value="Ice-binding_C"/>
</dbReference>
<evidence type="ECO:0000259" key="2">
    <source>
        <dbReference type="Pfam" id="PF07589"/>
    </source>
</evidence>
<dbReference type="AlphaFoldDB" id="A0YHD8"/>
<protein>
    <recommendedName>
        <fullName evidence="2">Ice-binding protein C-terminal domain-containing protein</fullName>
    </recommendedName>
</protein>
<proteinExistence type="predicted"/>
<dbReference type="STRING" id="247633.GP2143_11449"/>
<keyword evidence="1" id="KW-0812">Transmembrane</keyword>
<organism evidence="3 4">
    <name type="scientific">marine gamma proteobacterium HTCC2143</name>
    <dbReference type="NCBI Taxonomy" id="247633"/>
    <lineage>
        <taxon>Bacteria</taxon>
        <taxon>Pseudomonadati</taxon>
        <taxon>Pseudomonadota</taxon>
        <taxon>Gammaproteobacteria</taxon>
        <taxon>Cellvibrionales</taxon>
        <taxon>Spongiibacteraceae</taxon>
        <taxon>BD1-7 clade</taxon>
    </lineage>
</organism>
<feature type="transmembrane region" description="Helical" evidence="1">
    <location>
        <begin position="12"/>
        <end position="33"/>
    </location>
</feature>
<name>A0YHD8_9GAMM</name>
<dbReference type="NCBIfam" id="TIGR02595">
    <property type="entry name" value="PEP_CTERM"/>
    <property type="match status" value="1"/>
</dbReference>
<keyword evidence="4" id="KW-1185">Reference proteome</keyword>
<evidence type="ECO:0000313" key="3">
    <source>
        <dbReference type="EMBL" id="EAW29726.1"/>
    </source>
</evidence>
<sequence>MKNIQRSIGKSITALIMVLLGSSMIYQAGALMLEDTVDGKDNLYSSEWGHWFTMPGDGALAAYAPQSTAASAIVDSSNNAYDFSSWDYLDIVVTGSVTDAGSYETDAGGCTDPTASCWFGDGQFRYQDVYSVIGIWSSSADEISWLDTIYDNWVDAVFTVGSDASIEVPEIEGAYLFLAENDGFFADNSGFYTATITTSVPEPASALLMLTALLGLFAIRRQRRAL</sequence>
<evidence type="ECO:0000313" key="4">
    <source>
        <dbReference type="Proteomes" id="UP000004931"/>
    </source>
</evidence>
<dbReference type="EMBL" id="AAVT01000016">
    <property type="protein sequence ID" value="EAW29726.1"/>
    <property type="molecule type" value="Genomic_DNA"/>
</dbReference>
<evidence type="ECO:0000256" key="1">
    <source>
        <dbReference type="SAM" id="Phobius"/>
    </source>
</evidence>
<keyword evidence="1" id="KW-1133">Transmembrane helix</keyword>
<feature type="domain" description="Ice-binding protein C-terminal" evidence="2">
    <location>
        <begin position="199"/>
        <end position="221"/>
    </location>
</feature>
<dbReference type="Pfam" id="PF07589">
    <property type="entry name" value="PEP-CTERM"/>
    <property type="match status" value="1"/>
</dbReference>
<keyword evidence="1" id="KW-0472">Membrane</keyword>
<feature type="transmembrane region" description="Helical" evidence="1">
    <location>
        <begin position="203"/>
        <end position="219"/>
    </location>
</feature>
<reference evidence="3 4" key="1">
    <citation type="journal article" date="2010" name="J. Bacteriol.">
        <title>Genome sequence of the oligotrophic marine Gammaproteobacterium HTCC2143, isolated from the Oregon Coast.</title>
        <authorList>
            <person name="Oh H.M."/>
            <person name="Kang I."/>
            <person name="Ferriera S."/>
            <person name="Giovannoni S.J."/>
            <person name="Cho J.C."/>
        </authorList>
    </citation>
    <scope>NUCLEOTIDE SEQUENCE [LARGE SCALE GENOMIC DNA]</scope>
    <source>
        <strain evidence="3 4">HTCC2143</strain>
    </source>
</reference>
<gene>
    <name evidence="3" type="ORF">GP2143_11449</name>
</gene>
<dbReference type="Proteomes" id="UP000004931">
    <property type="component" value="Unassembled WGS sequence"/>
</dbReference>
<comment type="caution">
    <text evidence="3">The sequence shown here is derived from an EMBL/GenBank/DDBJ whole genome shotgun (WGS) entry which is preliminary data.</text>
</comment>